<dbReference type="WBParaSite" id="SRAE_X000007000.1">
    <property type="protein sequence ID" value="SRAE_X000007000.1"/>
    <property type="gene ID" value="WBGene00265624"/>
</dbReference>
<reference evidence="4" key="2">
    <citation type="submission" date="2020-12" db="UniProtKB">
        <authorList>
            <consortium name="WormBaseParasite"/>
        </authorList>
    </citation>
    <scope>IDENTIFICATION</scope>
</reference>
<feature type="transmembrane region" description="Helical" evidence="1">
    <location>
        <begin position="73"/>
        <end position="96"/>
    </location>
</feature>
<organism evidence="2">
    <name type="scientific">Strongyloides ratti</name>
    <name type="common">Parasitic roundworm</name>
    <dbReference type="NCBI Taxonomy" id="34506"/>
    <lineage>
        <taxon>Eukaryota</taxon>
        <taxon>Metazoa</taxon>
        <taxon>Ecdysozoa</taxon>
        <taxon>Nematoda</taxon>
        <taxon>Chromadorea</taxon>
        <taxon>Rhabditida</taxon>
        <taxon>Tylenchina</taxon>
        <taxon>Panagrolaimomorpha</taxon>
        <taxon>Strongyloidoidea</taxon>
        <taxon>Strongyloididae</taxon>
        <taxon>Strongyloides</taxon>
    </lineage>
</organism>
<evidence type="ECO:0000313" key="5">
    <source>
        <dbReference type="WormBase" id="SRAE_X000007000"/>
    </source>
</evidence>
<dbReference type="WormBase" id="SRAE_X000007000">
    <property type="protein sequence ID" value="SRP10190"/>
    <property type="gene ID" value="WBGene00265624"/>
</dbReference>
<sequence length="206" mass="24160">MVMFANVINNVKNTFSRYLLRLLNFLLVSAILVINVTITHLSSVFVENIYLFFFYHPMSQDDTKILKKYISGIYIIVMYLIVYISKSITIGKQILYANNLRPIPTENFIVYVCENVLFYSFCLTNSFILFQIWNQKQLLVICVAIGYFIYGSMCFIQFLTEANCYFVNLQEYEHLMEEGVNAFLAVQSDIPYNLLEIYIETEVDSY</sequence>
<evidence type="ECO:0000313" key="2">
    <source>
        <dbReference type="EMBL" id="CEF70739.1"/>
    </source>
</evidence>
<keyword evidence="1" id="KW-0472">Membrane</keyword>
<feature type="transmembrane region" description="Helical" evidence="1">
    <location>
        <begin position="137"/>
        <end position="159"/>
    </location>
</feature>
<evidence type="ECO:0000313" key="3">
    <source>
        <dbReference type="Proteomes" id="UP000035682"/>
    </source>
</evidence>
<gene>
    <name evidence="2 4 5" type="ORF">SRAE_X000007000</name>
</gene>
<protein>
    <submittedName>
        <fullName evidence="2 4">Uncharacterized protein</fullName>
    </submittedName>
</protein>
<dbReference type="RefSeq" id="XP_024509935.1">
    <property type="nucleotide sequence ID" value="XM_024644369.1"/>
</dbReference>
<dbReference type="EMBL" id="LN609530">
    <property type="protein sequence ID" value="CEF70739.1"/>
    <property type="molecule type" value="Genomic_DNA"/>
</dbReference>
<reference evidence="2 3" key="1">
    <citation type="submission" date="2014-09" db="EMBL/GenBank/DDBJ databases">
        <authorList>
            <person name="Martin A.A."/>
        </authorList>
    </citation>
    <scope>NUCLEOTIDE SEQUENCE</scope>
    <source>
        <strain evidence="3">ED321</strain>
        <strain evidence="2">ED321 Heterogonic</strain>
    </source>
</reference>
<keyword evidence="3" id="KW-1185">Reference proteome</keyword>
<name>A0A090LT27_STRRB</name>
<keyword evidence="1" id="KW-0812">Transmembrane</keyword>
<feature type="transmembrane region" description="Helical" evidence="1">
    <location>
        <begin position="108"/>
        <end position="130"/>
    </location>
</feature>
<accession>A0A090LT27</accession>
<keyword evidence="1" id="KW-1133">Transmembrane helix</keyword>
<dbReference type="GeneID" id="36383117"/>
<dbReference type="Proteomes" id="UP000035682">
    <property type="component" value="Unplaced"/>
</dbReference>
<feature type="transmembrane region" description="Helical" evidence="1">
    <location>
        <begin position="25"/>
        <end position="53"/>
    </location>
</feature>
<proteinExistence type="predicted"/>
<dbReference type="AlphaFoldDB" id="A0A090LT27"/>
<evidence type="ECO:0000313" key="4">
    <source>
        <dbReference type="WBParaSite" id="SRAE_X000007000.1"/>
    </source>
</evidence>
<dbReference type="CTD" id="36383117"/>
<evidence type="ECO:0000256" key="1">
    <source>
        <dbReference type="SAM" id="Phobius"/>
    </source>
</evidence>